<dbReference type="FunFam" id="3.30.160.60:FF:002343">
    <property type="entry name" value="Zinc finger protein 33A"/>
    <property type="match status" value="1"/>
</dbReference>
<dbReference type="PROSITE" id="PS50157">
    <property type="entry name" value="ZINC_FINGER_C2H2_2"/>
    <property type="match status" value="2"/>
</dbReference>
<keyword evidence="4 9" id="KW-0863">Zinc-finger</keyword>
<dbReference type="VEuPathDB" id="FungiDB:BO82DRAFT_430362"/>
<dbReference type="GO" id="GO:0005634">
    <property type="term" value="C:nucleus"/>
    <property type="evidence" value="ECO:0007669"/>
    <property type="project" value="UniProtKB-SubCell"/>
</dbReference>
<dbReference type="Gene3D" id="3.30.160.60">
    <property type="entry name" value="Classic Zinc Finger"/>
    <property type="match status" value="2"/>
</dbReference>
<keyword evidence="12" id="KW-1185">Reference proteome</keyword>
<sequence>MSSTPSSNKKEFQCNYCHREFRRLEHLQRHTRRHTHEKPFNCACGAEFSRRDLLKRHERIVHGEFKGDALASSLPGERASACSSHPKSQGPRVIRRNADLLTPESLPRSTSQVLTGQPVLSNSSILTNQFRELEQLLRADDPLIEQNIVDNAVLLNSTTQPFNTATTQPASNAIAITPATSQGPPAPTTLPTPQHNLGTQIVPHFAHPVITEFQRDKLIQALGICLIPDVSLPSRDSLNRFLEGYVTGFYLNVPFTHIPTFKLETCSPELCLSMLAIGAACRYEVHSATKLFFLAKLLLLERQRQREHEALARLTGPTRQFSSSDNHINEVRCLLCLCTLATWSEDAELRNESLRLRGMLADSLRLSGLEEVGSQPIDNWEIWAGQESERRTKLLAFCFLNIQGIAYGLPPIIWGHEFGLQLPCSCPEWTAPDSTTWLFLRQGSQSTRSTFRDALRGLLSASQDNHLQGCIPSPVSNYVLLHGLVQMVMWVRMLPASLGVAPSLDYQVLFRMALRRWTTFWQRTPESNLQPLDPNGPLPFTSSALLSLAYIRNCLQHDSYHSTGLLSWNPAVVADHLHSSAPAKQQWDELLAAHHATHVLEMIVKLGVQYVKHNQALVWSIETALCGLECAVYLSKWLRGLQSSSYGESLSEPENLLINWIRNVVTEGMASIQGSRTDAYRTGFDALADQVVEVWSHVMHGNSPWAFIGMVGDVLDQYRQSRLGEI</sequence>
<dbReference type="GO" id="GO:0000785">
    <property type="term" value="C:chromatin"/>
    <property type="evidence" value="ECO:0007669"/>
    <property type="project" value="TreeGrafter"/>
</dbReference>
<evidence type="ECO:0000256" key="2">
    <source>
        <dbReference type="ARBA" id="ARBA00022723"/>
    </source>
</evidence>
<dbReference type="InterPro" id="IPR013087">
    <property type="entry name" value="Znf_C2H2_type"/>
</dbReference>
<reference evidence="11 12" key="1">
    <citation type="submission" date="2016-12" db="EMBL/GenBank/DDBJ databases">
        <title>The genomes of Aspergillus section Nigri reveals drivers in fungal speciation.</title>
        <authorList>
            <consortium name="DOE Joint Genome Institute"/>
            <person name="Vesth T.C."/>
            <person name="Nybo J."/>
            <person name="Theobald S."/>
            <person name="Brandl J."/>
            <person name="Frisvad J.C."/>
            <person name="Nielsen K.F."/>
            <person name="Lyhne E.K."/>
            <person name="Kogle M.E."/>
            <person name="Kuo A."/>
            <person name="Riley R."/>
            <person name="Clum A."/>
            <person name="Nolan M."/>
            <person name="Lipzen A."/>
            <person name="Salamov A."/>
            <person name="Henrissat B."/>
            <person name="Wiebenga A."/>
            <person name="De Vries R.P."/>
            <person name="Grigoriev I.V."/>
            <person name="Mortensen U.H."/>
            <person name="Andersen M.R."/>
            <person name="Baker S.E."/>
        </authorList>
    </citation>
    <scope>NUCLEOTIDE SEQUENCE [LARGE SCALE GENOMIC DNA]</scope>
    <source>
        <strain evidence="11 12">CBS 121591</strain>
    </source>
</reference>
<evidence type="ECO:0000256" key="4">
    <source>
        <dbReference type="ARBA" id="ARBA00022771"/>
    </source>
</evidence>
<dbReference type="InterPro" id="IPR036236">
    <property type="entry name" value="Znf_C2H2_sf"/>
</dbReference>
<name>A0A319CEK8_9EURO</name>
<dbReference type="InterPro" id="IPR051059">
    <property type="entry name" value="VerF-like"/>
</dbReference>
<dbReference type="PANTHER" id="PTHR40626:SF10">
    <property type="entry name" value="C2H2-TYPE DOMAIN-CONTAINING PROTEIN"/>
    <property type="match status" value="1"/>
</dbReference>
<keyword evidence="7" id="KW-0804">Transcription</keyword>
<dbReference type="CDD" id="cd12148">
    <property type="entry name" value="fungal_TF_MHR"/>
    <property type="match status" value="1"/>
</dbReference>
<dbReference type="GO" id="GO:0006351">
    <property type="term" value="P:DNA-templated transcription"/>
    <property type="evidence" value="ECO:0007669"/>
    <property type="project" value="InterPro"/>
</dbReference>
<evidence type="ECO:0000259" key="10">
    <source>
        <dbReference type="PROSITE" id="PS50157"/>
    </source>
</evidence>
<feature type="domain" description="C2H2-type" evidence="10">
    <location>
        <begin position="12"/>
        <end position="39"/>
    </location>
</feature>
<keyword evidence="5" id="KW-0862">Zinc</keyword>
<keyword evidence="6" id="KW-0805">Transcription regulation</keyword>
<dbReference type="InterPro" id="IPR007219">
    <property type="entry name" value="XnlR_reg_dom"/>
</dbReference>
<evidence type="ECO:0000256" key="6">
    <source>
        <dbReference type="ARBA" id="ARBA00023015"/>
    </source>
</evidence>
<evidence type="ECO:0000256" key="9">
    <source>
        <dbReference type="PROSITE-ProRule" id="PRU00042"/>
    </source>
</evidence>
<keyword evidence="8" id="KW-0539">Nucleus</keyword>
<evidence type="ECO:0000256" key="1">
    <source>
        <dbReference type="ARBA" id="ARBA00004123"/>
    </source>
</evidence>
<evidence type="ECO:0000313" key="12">
    <source>
        <dbReference type="Proteomes" id="UP000248340"/>
    </source>
</evidence>
<dbReference type="GeneID" id="37143357"/>
<dbReference type="GO" id="GO:0000981">
    <property type="term" value="F:DNA-binding transcription factor activity, RNA polymerase II-specific"/>
    <property type="evidence" value="ECO:0007669"/>
    <property type="project" value="InterPro"/>
</dbReference>
<dbReference type="GO" id="GO:0000978">
    <property type="term" value="F:RNA polymerase II cis-regulatory region sequence-specific DNA binding"/>
    <property type="evidence" value="ECO:0007669"/>
    <property type="project" value="InterPro"/>
</dbReference>
<dbReference type="Pfam" id="PF04082">
    <property type="entry name" value="Fungal_trans"/>
    <property type="match status" value="1"/>
</dbReference>
<organism evidence="11 12">
    <name type="scientific">Aspergillus uvarum CBS 121591</name>
    <dbReference type="NCBI Taxonomy" id="1448315"/>
    <lineage>
        <taxon>Eukaryota</taxon>
        <taxon>Fungi</taxon>
        <taxon>Dikarya</taxon>
        <taxon>Ascomycota</taxon>
        <taxon>Pezizomycotina</taxon>
        <taxon>Eurotiomycetes</taxon>
        <taxon>Eurotiomycetidae</taxon>
        <taxon>Eurotiales</taxon>
        <taxon>Aspergillaceae</taxon>
        <taxon>Aspergillus</taxon>
        <taxon>Aspergillus subgen. Circumdati</taxon>
    </lineage>
</organism>
<accession>A0A319CEK8</accession>
<evidence type="ECO:0000313" key="11">
    <source>
        <dbReference type="EMBL" id="PYH84276.1"/>
    </source>
</evidence>
<dbReference type="SMART" id="SM00355">
    <property type="entry name" value="ZnF_C2H2"/>
    <property type="match status" value="2"/>
</dbReference>
<evidence type="ECO:0000256" key="7">
    <source>
        <dbReference type="ARBA" id="ARBA00023163"/>
    </source>
</evidence>
<dbReference type="STRING" id="1448315.A0A319CEK8"/>
<keyword evidence="2" id="KW-0479">Metal-binding</keyword>
<comment type="subcellular location">
    <subcellularLocation>
        <location evidence="1">Nucleus</location>
    </subcellularLocation>
</comment>
<evidence type="ECO:0000256" key="3">
    <source>
        <dbReference type="ARBA" id="ARBA00022737"/>
    </source>
</evidence>
<dbReference type="EMBL" id="KZ821685">
    <property type="protein sequence ID" value="PYH84276.1"/>
    <property type="molecule type" value="Genomic_DNA"/>
</dbReference>
<gene>
    <name evidence="11" type="ORF">BO82DRAFT_430362</name>
</gene>
<dbReference type="SUPFAM" id="SSF57667">
    <property type="entry name" value="beta-beta-alpha zinc fingers"/>
    <property type="match status" value="1"/>
</dbReference>
<dbReference type="Pfam" id="PF00096">
    <property type="entry name" value="zf-C2H2"/>
    <property type="match status" value="1"/>
</dbReference>
<protein>
    <recommendedName>
        <fullName evidence="10">C2H2-type domain-containing protein</fullName>
    </recommendedName>
</protein>
<dbReference type="Proteomes" id="UP000248340">
    <property type="component" value="Unassembled WGS sequence"/>
</dbReference>
<evidence type="ECO:0000256" key="5">
    <source>
        <dbReference type="ARBA" id="ARBA00022833"/>
    </source>
</evidence>
<dbReference type="PROSITE" id="PS00028">
    <property type="entry name" value="ZINC_FINGER_C2H2_1"/>
    <property type="match status" value="1"/>
</dbReference>
<dbReference type="OrthoDB" id="654211at2759"/>
<dbReference type="AlphaFoldDB" id="A0A319CEK8"/>
<proteinExistence type="predicted"/>
<keyword evidence="3" id="KW-0677">Repeat</keyword>
<dbReference type="RefSeq" id="XP_025494476.1">
    <property type="nucleotide sequence ID" value="XM_025640615.1"/>
</dbReference>
<feature type="domain" description="C2H2-type" evidence="10">
    <location>
        <begin position="40"/>
        <end position="67"/>
    </location>
</feature>
<evidence type="ECO:0000256" key="8">
    <source>
        <dbReference type="ARBA" id="ARBA00023242"/>
    </source>
</evidence>
<dbReference type="GO" id="GO:0008270">
    <property type="term" value="F:zinc ion binding"/>
    <property type="evidence" value="ECO:0007669"/>
    <property type="project" value="UniProtKB-KW"/>
</dbReference>
<dbReference type="PANTHER" id="PTHR40626">
    <property type="entry name" value="MIP31509P"/>
    <property type="match status" value="1"/>
</dbReference>